<dbReference type="CDD" id="cd08241">
    <property type="entry name" value="QOR1"/>
    <property type="match status" value="1"/>
</dbReference>
<protein>
    <recommendedName>
        <fullName evidence="1">Enoyl reductase (ER) domain-containing protein</fullName>
    </recommendedName>
</protein>
<evidence type="ECO:0000259" key="1">
    <source>
        <dbReference type="SMART" id="SM00829"/>
    </source>
</evidence>
<evidence type="ECO:0000313" key="2">
    <source>
        <dbReference type="EMBL" id="AIU93557.1"/>
    </source>
</evidence>
<proteinExistence type="predicted"/>
<dbReference type="Gene3D" id="3.40.50.720">
    <property type="entry name" value="NAD(P)-binding Rossmann-like Domain"/>
    <property type="match status" value="1"/>
</dbReference>
<gene>
    <name evidence="2" type="ORF">LRS1606.123</name>
</gene>
<dbReference type="PANTHER" id="PTHR43677">
    <property type="entry name" value="SHORT-CHAIN DEHYDROGENASE/REDUCTASE"/>
    <property type="match status" value="1"/>
</dbReference>
<dbReference type="GO" id="GO:0016491">
    <property type="term" value="F:oxidoreductase activity"/>
    <property type="evidence" value="ECO:0007669"/>
    <property type="project" value="InterPro"/>
</dbReference>
<dbReference type="InterPro" id="IPR051397">
    <property type="entry name" value="Zn-ADH-like_protein"/>
</dbReference>
<dbReference type="EMBL" id="KJ605395">
    <property type="protein sequence ID" value="AIU93557.1"/>
    <property type="molecule type" value="Genomic_DNA"/>
</dbReference>
<dbReference type="Pfam" id="PF08240">
    <property type="entry name" value="ADH_N"/>
    <property type="match status" value="1"/>
</dbReference>
<dbReference type="SMART" id="SM00829">
    <property type="entry name" value="PKS_ER"/>
    <property type="match status" value="1"/>
</dbReference>
<dbReference type="SUPFAM" id="SSF51735">
    <property type="entry name" value="NAD(P)-binding Rossmann-fold domains"/>
    <property type="match status" value="1"/>
</dbReference>
<reference evidence="2" key="1">
    <citation type="submission" date="2014-03" db="EMBL/GenBank/DDBJ databases">
        <authorList>
            <person name="Zhang G."/>
            <person name="Zhu L."/>
            <person name="Fang P."/>
        </authorList>
    </citation>
    <scope>NUCLEOTIDE SEQUENCE</scope>
    <source>
        <strain evidence="2">NS1</strain>
        <plasmid evidence="2">pNSL1</plasmid>
    </source>
</reference>
<organism evidence="2">
    <name type="scientific">Rhodococcus sp. NS1</name>
    <dbReference type="NCBI Taxonomy" id="402236"/>
    <lineage>
        <taxon>Bacteria</taxon>
        <taxon>Bacillati</taxon>
        <taxon>Actinomycetota</taxon>
        <taxon>Actinomycetes</taxon>
        <taxon>Mycobacteriales</taxon>
        <taxon>Nocardiaceae</taxon>
        <taxon>Rhodococcus</taxon>
    </lineage>
</organism>
<accession>A0A097SPV1</accession>
<dbReference type="InterPro" id="IPR036291">
    <property type="entry name" value="NAD(P)-bd_dom_sf"/>
</dbReference>
<sequence length="331" mass="34728">MHNNMSRAWTVREYGEPDTALRLEDVAAPAPGPGQIRVRVAATSCNFADVLLCRGEYQQKPPTPFTPGLELCGWVDDIGIGVDVALLADRVVGQPTLPHGGFADYALMKATDAYPVPEMIDDITAATLHLTYLTAWLGLHRRAALTAGKVVVVTAAAGGVGSAAVQIARAAGAFVIGIVSGAGKAATVDRLGADVVIDRSRVDVIEAVKSAAPGGADIVFESVGGGSYEQATKYIGFEGHIVLVGFASGIIPQSRLNHAFVKNYTLDGLHWSLYCTKRPDLVRAAQRDIFDMAAAGLIDPLITSRVGLGDVPTALHNLANGYTQGKTVITV</sequence>
<geneLocation type="plasmid" evidence="2">
    <name>pNSL1</name>
</geneLocation>
<dbReference type="AlphaFoldDB" id="A0A097SPV1"/>
<dbReference type="SUPFAM" id="SSF50129">
    <property type="entry name" value="GroES-like"/>
    <property type="match status" value="1"/>
</dbReference>
<dbReference type="InterPro" id="IPR013149">
    <property type="entry name" value="ADH-like_C"/>
</dbReference>
<dbReference type="Pfam" id="PF00107">
    <property type="entry name" value="ADH_zinc_N"/>
    <property type="match status" value="1"/>
</dbReference>
<dbReference type="InterPro" id="IPR013154">
    <property type="entry name" value="ADH-like_N"/>
</dbReference>
<dbReference type="InterPro" id="IPR020843">
    <property type="entry name" value="ER"/>
</dbReference>
<name>A0A097SPV1_9NOCA</name>
<keyword evidence="2" id="KW-0614">Plasmid</keyword>
<dbReference type="PANTHER" id="PTHR43677:SF4">
    <property type="entry name" value="QUINONE OXIDOREDUCTASE-LIKE PROTEIN 2"/>
    <property type="match status" value="1"/>
</dbReference>
<dbReference type="Gene3D" id="3.90.180.10">
    <property type="entry name" value="Medium-chain alcohol dehydrogenases, catalytic domain"/>
    <property type="match status" value="1"/>
</dbReference>
<feature type="domain" description="Enoyl reductase (ER)" evidence="1">
    <location>
        <begin position="18"/>
        <end position="329"/>
    </location>
</feature>
<dbReference type="InterPro" id="IPR011032">
    <property type="entry name" value="GroES-like_sf"/>
</dbReference>